<dbReference type="RefSeq" id="WP_068620556.1">
    <property type="nucleotide sequence ID" value="NZ_FJNB01000001.1"/>
</dbReference>
<reference evidence="1 3" key="1">
    <citation type="submission" date="2016-02" db="EMBL/GenBank/DDBJ databases">
        <authorList>
            <person name="Wen L."/>
            <person name="He K."/>
            <person name="Yang H."/>
        </authorList>
    </citation>
    <scope>NUCLEOTIDE SEQUENCE [LARGE SCALE GENOMIC DNA]</scope>
    <source>
        <strain evidence="1">Trichococcus_R210</strain>
    </source>
</reference>
<dbReference type="InterPro" id="IPR014718">
    <property type="entry name" value="GH-type_carb-bd"/>
</dbReference>
<dbReference type="EMBL" id="FNYT01000001">
    <property type="protein sequence ID" value="SEI52947.1"/>
    <property type="molecule type" value="Genomic_DNA"/>
</dbReference>
<dbReference type="OrthoDB" id="9795355at2"/>
<proteinExistence type="predicted"/>
<protein>
    <submittedName>
        <fullName evidence="1">Aldose 1-/glucose-6-phosphate 1-epimerase</fullName>
    </submittedName>
    <submittedName>
        <fullName evidence="2">Galactose mutarotase</fullName>
    </submittedName>
</protein>
<name>A0A143Y7J6_9LACT</name>
<accession>A0A143Y7J6</accession>
<dbReference type="Gene3D" id="2.70.98.10">
    <property type="match status" value="1"/>
</dbReference>
<sequence length="290" mass="33549">MEFVIENQHLTVTVKEKGAEVISVIAKENGIEYMWQADEKVWNRHAPILFPFVGRLKEDRFRHNDNTYLMGQHGFARDAKFSVHERLSDSITFILAPNGDFKHVYPFSFELQLTYQLFENQLSVIYKVKNLDENTMYFSIGGHPGFNVPLAEGEMFEDYYIKMTPEIPRERLFLDGPFLAAGKTVEVEQNRFSLERNLFLNDAIIFKTPEATTVTIASEKGPHGVTLSYEDFDYLGIWTKPQQDAAYVCLEPWCGLADRSDADGELQRKMAIQSLESGNKRYFVHRITFF</sequence>
<dbReference type="PANTHER" id="PTHR11122">
    <property type="entry name" value="APOSPORY-ASSOCIATED PROTEIN C-RELATED"/>
    <property type="match status" value="1"/>
</dbReference>
<dbReference type="InterPro" id="IPR011013">
    <property type="entry name" value="Gal_mutarotase_sf_dom"/>
</dbReference>
<evidence type="ECO:0000313" key="4">
    <source>
        <dbReference type="Proteomes" id="UP000199280"/>
    </source>
</evidence>
<dbReference type="CDD" id="cd09024">
    <property type="entry name" value="Aldose_epim_lacX"/>
    <property type="match status" value="1"/>
</dbReference>
<dbReference type="STRING" id="640938.TR210_140"/>
<dbReference type="InterPro" id="IPR008183">
    <property type="entry name" value="Aldose_1/G6P_1-epimerase"/>
</dbReference>
<evidence type="ECO:0000313" key="3">
    <source>
        <dbReference type="Proteomes" id="UP000076878"/>
    </source>
</evidence>
<dbReference type="GO" id="GO:0005975">
    <property type="term" value="P:carbohydrate metabolic process"/>
    <property type="evidence" value="ECO:0007669"/>
    <property type="project" value="InterPro"/>
</dbReference>
<reference evidence="2 4" key="2">
    <citation type="submission" date="2016-10" db="EMBL/GenBank/DDBJ databases">
        <authorList>
            <person name="Varghese N."/>
            <person name="Submissions S."/>
        </authorList>
    </citation>
    <scope>NUCLEOTIDE SEQUENCE [LARGE SCALE GENOMIC DNA]</scope>
    <source>
        <strain evidence="2 4">DSM 22150</strain>
    </source>
</reference>
<dbReference type="Pfam" id="PF01263">
    <property type="entry name" value="Aldose_epim"/>
    <property type="match status" value="1"/>
</dbReference>
<dbReference type="GO" id="GO:0030246">
    <property type="term" value="F:carbohydrate binding"/>
    <property type="evidence" value="ECO:0007669"/>
    <property type="project" value="InterPro"/>
</dbReference>
<gene>
    <name evidence="2" type="ORF">SAMN05216375_101127</name>
    <name evidence="1" type="ORF">TR210_140</name>
</gene>
<dbReference type="AlphaFoldDB" id="A0A143Y7J6"/>
<keyword evidence="4" id="KW-1185">Reference proteome</keyword>
<dbReference type="SUPFAM" id="SSF74650">
    <property type="entry name" value="Galactose mutarotase-like"/>
    <property type="match status" value="1"/>
</dbReference>
<dbReference type="InterPro" id="IPR037481">
    <property type="entry name" value="LacX"/>
</dbReference>
<dbReference type="GO" id="GO:0016853">
    <property type="term" value="F:isomerase activity"/>
    <property type="evidence" value="ECO:0007669"/>
    <property type="project" value="InterPro"/>
</dbReference>
<evidence type="ECO:0000313" key="1">
    <source>
        <dbReference type="EMBL" id="CZQ81453.1"/>
    </source>
</evidence>
<dbReference type="EMBL" id="FJNB01000001">
    <property type="protein sequence ID" value="CZQ81453.1"/>
    <property type="molecule type" value="Genomic_DNA"/>
</dbReference>
<dbReference type="Proteomes" id="UP000076878">
    <property type="component" value="Unassembled WGS sequence"/>
</dbReference>
<evidence type="ECO:0000313" key="2">
    <source>
        <dbReference type="EMBL" id="SEI52947.1"/>
    </source>
</evidence>
<dbReference type="Proteomes" id="UP000199280">
    <property type="component" value="Unassembled WGS sequence"/>
</dbReference>
<dbReference type="PANTHER" id="PTHR11122:SF13">
    <property type="entry name" value="GLUCOSE-6-PHOSPHATE 1-EPIMERASE"/>
    <property type="match status" value="1"/>
</dbReference>
<organism evidence="1 3">
    <name type="scientific">Trichococcus ilyis</name>
    <dbReference type="NCBI Taxonomy" id="640938"/>
    <lineage>
        <taxon>Bacteria</taxon>
        <taxon>Bacillati</taxon>
        <taxon>Bacillota</taxon>
        <taxon>Bacilli</taxon>
        <taxon>Lactobacillales</taxon>
        <taxon>Carnobacteriaceae</taxon>
        <taxon>Trichococcus</taxon>
    </lineage>
</organism>